<organism evidence="8 9">
    <name type="scientific">Candidatus Wolbachia massiliensis</name>
    <dbReference type="NCBI Taxonomy" id="1845000"/>
    <lineage>
        <taxon>Bacteria</taxon>
        <taxon>Pseudomonadati</taxon>
        <taxon>Pseudomonadota</taxon>
        <taxon>Alphaproteobacteria</taxon>
        <taxon>Rickettsiales</taxon>
        <taxon>Anaplasmataceae</taxon>
        <taxon>Wolbachieae</taxon>
        <taxon>Wolbachia</taxon>
    </lineage>
</organism>
<evidence type="ECO:0000256" key="2">
    <source>
        <dbReference type="ARBA" id="ARBA00022692"/>
    </source>
</evidence>
<feature type="transmembrane region" description="Helical" evidence="6">
    <location>
        <begin position="7"/>
        <end position="29"/>
    </location>
</feature>
<dbReference type="Pfam" id="PF02683">
    <property type="entry name" value="DsbD_TM"/>
    <property type="match status" value="1"/>
</dbReference>
<comment type="subcellular location">
    <subcellularLocation>
        <location evidence="1">Membrane</location>
        <topology evidence="1">Multi-pass membrane protein</topology>
    </subcellularLocation>
</comment>
<dbReference type="EMBL" id="CP061738">
    <property type="protein sequence ID" value="QOD38320.1"/>
    <property type="molecule type" value="Genomic_DNA"/>
</dbReference>
<dbReference type="GO" id="GO:0017004">
    <property type="term" value="P:cytochrome complex assembly"/>
    <property type="evidence" value="ECO:0007669"/>
    <property type="project" value="UniProtKB-KW"/>
</dbReference>
<feature type="transmembrane region" description="Helical" evidence="6">
    <location>
        <begin position="120"/>
        <end position="141"/>
    </location>
</feature>
<name>A0A7L7YM49_9RICK</name>
<feature type="transmembrane region" description="Helical" evidence="6">
    <location>
        <begin position="90"/>
        <end position="114"/>
    </location>
</feature>
<feature type="transmembrane region" description="Helical" evidence="6">
    <location>
        <begin position="49"/>
        <end position="69"/>
    </location>
</feature>
<evidence type="ECO:0000313" key="8">
    <source>
        <dbReference type="EMBL" id="QOD38320.1"/>
    </source>
</evidence>
<evidence type="ECO:0000313" key="9">
    <source>
        <dbReference type="Proteomes" id="UP000516514"/>
    </source>
</evidence>
<evidence type="ECO:0000256" key="3">
    <source>
        <dbReference type="ARBA" id="ARBA00022748"/>
    </source>
</evidence>
<keyword evidence="5 6" id="KW-0472">Membrane</keyword>
<dbReference type="AlphaFoldDB" id="A0A7L7YM49"/>
<keyword evidence="2 6" id="KW-0812">Transmembrane</keyword>
<dbReference type="Proteomes" id="UP000516514">
    <property type="component" value="Chromosome"/>
</dbReference>
<dbReference type="GO" id="GO:0015035">
    <property type="term" value="F:protein-disulfide reductase activity"/>
    <property type="evidence" value="ECO:0007669"/>
    <property type="project" value="TreeGrafter"/>
</dbReference>
<reference evidence="8 9" key="1">
    <citation type="submission" date="2020-09" db="EMBL/GenBank/DDBJ databases">
        <title>An Earliest Endosymbiont, Wolbachia massiliensis sp. nov., Strain PL13 From the Bed Bug (Cimex hemipterius), Type strain of a New supergroup T.</title>
        <authorList>
            <person name="Laidoudi Y."/>
            <person name="Levasseur A."/>
            <person name="Medkour H."/>
            <person name="Maaloum M."/>
            <person name="BenKhedher M."/>
            <person name="Sambou M."/>
            <person name="Bassene H."/>
            <person name="Davoust B."/>
            <person name="Fenollar F."/>
            <person name="Raoult D."/>
            <person name="Mediannikov O."/>
        </authorList>
    </citation>
    <scope>NUCLEOTIDE SEQUENCE [LARGE SCALE GENOMIC DNA]</scope>
    <source>
        <strain evidence="8 9">PL13</strain>
    </source>
</reference>
<evidence type="ECO:0000256" key="5">
    <source>
        <dbReference type="ARBA" id="ARBA00023136"/>
    </source>
</evidence>
<feature type="transmembrane region" description="Helical" evidence="6">
    <location>
        <begin position="194"/>
        <end position="213"/>
    </location>
</feature>
<keyword evidence="9" id="KW-1185">Reference proteome</keyword>
<feature type="domain" description="Cytochrome C biogenesis protein transmembrane" evidence="7">
    <location>
        <begin position="6"/>
        <end position="210"/>
    </location>
</feature>
<keyword evidence="4 6" id="KW-1133">Transmembrane helix</keyword>
<feature type="transmembrane region" description="Helical" evidence="6">
    <location>
        <begin position="153"/>
        <end position="174"/>
    </location>
</feature>
<keyword evidence="3" id="KW-0201">Cytochrome c-type biogenesis</keyword>
<protein>
    <recommendedName>
        <fullName evidence="7">Cytochrome C biogenesis protein transmembrane domain-containing protein</fullName>
    </recommendedName>
</protein>
<evidence type="ECO:0000256" key="4">
    <source>
        <dbReference type="ARBA" id="ARBA00022989"/>
    </source>
</evidence>
<sequence length="278" mass="31269">MGFLINLVFAFIGGVMLNFMPCVLPILSLKAAAIINDTSNSFKLKLKGITYTLGVLTSMLILSLALLILRNIGHAVGWGFHMQSSVFILALLYVMFAIGLCFCGLYDIPLIFSYSGKANSSFFVGVLVTLFATPCVTPFMAPAIGFALTQSSIFFSIGIFLFLGFGISFPYLIMSFLPNTLKSLPKPSKWMKTFKHFVFFPMSLSAIWLFWVLIKEPNKIPVLTGLLSFMFSIWIWSFTNSLKSLTKSVLFFCFIHYCSYYPMQRKKSLSRGTYKLTR</sequence>
<dbReference type="PANTHER" id="PTHR32234:SF3">
    <property type="entry name" value="SUPPRESSION OF COPPER SENSITIVITY PROTEIN"/>
    <property type="match status" value="1"/>
</dbReference>
<dbReference type="GO" id="GO:0016020">
    <property type="term" value="C:membrane"/>
    <property type="evidence" value="ECO:0007669"/>
    <property type="project" value="UniProtKB-SubCell"/>
</dbReference>
<evidence type="ECO:0000256" key="1">
    <source>
        <dbReference type="ARBA" id="ARBA00004141"/>
    </source>
</evidence>
<dbReference type="InterPro" id="IPR003834">
    <property type="entry name" value="Cyt_c_assmbl_TM_dom"/>
</dbReference>
<accession>A0A7L7YM49</accession>
<dbReference type="PANTHER" id="PTHR32234">
    <property type="entry name" value="THIOL:DISULFIDE INTERCHANGE PROTEIN DSBD"/>
    <property type="match status" value="1"/>
</dbReference>
<evidence type="ECO:0000259" key="7">
    <source>
        <dbReference type="Pfam" id="PF02683"/>
    </source>
</evidence>
<dbReference type="KEGG" id="wms:ID128_00015"/>
<evidence type="ECO:0000256" key="6">
    <source>
        <dbReference type="SAM" id="Phobius"/>
    </source>
</evidence>
<dbReference type="GO" id="GO:0045454">
    <property type="term" value="P:cell redox homeostasis"/>
    <property type="evidence" value="ECO:0007669"/>
    <property type="project" value="TreeGrafter"/>
</dbReference>
<feature type="transmembrane region" description="Helical" evidence="6">
    <location>
        <begin position="220"/>
        <end position="239"/>
    </location>
</feature>
<dbReference type="RefSeq" id="WP_191111120.1">
    <property type="nucleotide sequence ID" value="NZ_CP061738.1"/>
</dbReference>
<proteinExistence type="predicted"/>
<gene>
    <name evidence="8" type="ORF">ID128_00015</name>
</gene>